<sequence length="591" mass="68677">MYSPTTWGPKQRSSDYKLAHIQNHHPNMSVELDDGERKIINEFCHYLEKSKQLFNGLRDLPQYGHKQWQAYFGRTFDVYTKLWKFQQQNRQVLDQKYGLKRWQIGEIASKIGQLYYHYYLRTSETNYLNESFAFYSAIRMRGYYSKASKEERPDLMVKKLRYYARFIVVCLLLKKMKLVRDLVRELAKHIDDYTTTYEPDDQLEWSLVLGEIRAFIEADSVVNVVDIDSSSIVLSHRLTPLNTPPLEKGGAIYLTLQEILIIGNCHEQVKFSELTLDMFRMLQTLEREPQEDLTNQIYDASPAPGRTPFDGSSISKRDNPHKYLLYKPTFSQLFTFLASGFKELPPTGAMLLYISADGSHGNLKQTDDIAYDFGGVITNSRREPEYSNKTKRQGALKEMHCVHPGDLYPFTRKPLFIIIDSSNSSAFQHWPNLFGQPLVCLLSPEQIPSTLQDQHQKGNLFTLFLHSPLTAFCHSSNIVDIPVALWDKCQTQVDRFITESSKIVTRSRSLDHSFMQFFGDDFMRVLLLRYIFCYVTLYLHRGFKGTKFYPASYPTMPKEEILENVQLQKLIIELASVLEVRGLFNEVGETE</sequence>
<proteinExistence type="predicted"/>
<dbReference type="AlphaFoldDB" id="A0AAD9JV27"/>
<evidence type="ECO:0000313" key="2">
    <source>
        <dbReference type="Proteomes" id="UP001208570"/>
    </source>
</evidence>
<protein>
    <recommendedName>
        <fullName evidence="3">Protein SCAI</fullName>
    </recommendedName>
</protein>
<dbReference type="EMBL" id="JAODUP010000144">
    <property type="protein sequence ID" value="KAK2159888.1"/>
    <property type="molecule type" value="Genomic_DNA"/>
</dbReference>
<dbReference type="InterPro" id="IPR022709">
    <property type="entry name" value="SCAI"/>
</dbReference>
<accession>A0AAD9JV27</accession>
<keyword evidence="2" id="KW-1185">Reference proteome</keyword>
<dbReference type="Pfam" id="PF12070">
    <property type="entry name" value="SCAI"/>
    <property type="match status" value="1"/>
</dbReference>
<evidence type="ECO:0008006" key="3">
    <source>
        <dbReference type="Google" id="ProtNLM"/>
    </source>
</evidence>
<reference evidence="1" key="1">
    <citation type="journal article" date="2023" name="Mol. Biol. Evol.">
        <title>Third-Generation Sequencing Reveals the Adaptive Role of the Epigenome in Three Deep-Sea Polychaetes.</title>
        <authorList>
            <person name="Perez M."/>
            <person name="Aroh O."/>
            <person name="Sun Y."/>
            <person name="Lan Y."/>
            <person name="Juniper S.K."/>
            <person name="Young C.R."/>
            <person name="Angers B."/>
            <person name="Qian P.Y."/>
        </authorList>
    </citation>
    <scope>NUCLEOTIDE SEQUENCE</scope>
    <source>
        <strain evidence="1">P08H-3</strain>
    </source>
</reference>
<organism evidence="1 2">
    <name type="scientific">Paralvinella palmiformis</name>
    <dbReference type="NCBI Taxonomy" id="53620"/>
    <lineage>
        <taxon>Eukaryota</taxon>
        <taxon>Metazoa</taxon>
        <taxon>Spiralia</taxon>
        <taxon>Lophotrochozoa</taxon>
        <taxon>Annelida</taxon>
        <taxon>Polychaeta</taxon>
        <taxon>Sedentaria</taxon>
        <taxon>Canalipalpata</taxon>
        <taxon>Terebellida</taxon>
        <taxon>Terebelliformia</taxon>
        <taxon>Alvinellidae</taxon>
        <taxon>Paralvinella</taxon>
    </lineage>
</organism>
<evidence type="ECO:0000313" key="1">
    <source>
        <dbReference type="EMBL" id="KAK2159888.1"/>
    </source>
</evidence>
<gene>
    <name evidence="1" type="ORF">LSH36_144g05046</name>
</gene>
<dbReference type="Proteomes" id="UP001208570">
    <property type="component" value="Unassembled WGS sequence"/>
</dbReference>
<dbReference type="GO" id="GO:0006351">
    <property type="term" value="P:DNA-templated transcription"/>
    <property type="evidence" value="ECO:0007669"/>
    <property type="project" value="InterPro"/>
</dbReference>
<dbReference type="PANTHER" id="PTHR21243">
    <property type="entry name" value="PROTEIN SCAI"/>
    <property type="match status" value="1"/>
</dbReference>
<dbReference type="GO" id="GO:0003714">
    <property type="term" value="F:transcription corepressor activity"/>
    <property type="evidence" value="ECO:0007669"/>
    <property type="project" value="InterPro"/>
</dbReference>
<comment type="caution">
    <text evidence="1">The sequence shown here is derived from an EMBL/GenBank/DDBJ whole genome shotgun (WGS) entry which is preliminary data.</text>
</comment>
<name>A0AAD9JV27_9ANNE</name>